<dbReference type="InterPro" id="IPR043130">
    <property type="entry name" value="CDP-OH_PTrfase_TM_dom"/>
</dbReference>
<name>A0A7S2VXV2_9STRA</name>
<dbReference type="AlphaFoldDB" id="A0A7S2VXV2"/>
<organism evidence="14">
    <name type="scientific">Eucampia antarctica</name>
    <dbReference type="NCBI Taxonomy" id="49252"/>
    <lineage>
        <taxon>Eukaryota</taxon>
        <taxon>Sar</taxon>
        <taxon>Stramenopiles</taxon>
        <taxon>Ochrophyta</taxon>
        <taxon>Bacillariophyta</taxon>
        <taxon>Mediophyceae</taxon>
        <taxon>Biddulphiophycidae</taxon>
        <taxon>Hemiaulales</taxon>
        <taxon>Hemiaulaceae</taxon>
        <taxon>Eucampia</taxon>
    </lineage>
</organism>
<dbReference type="PANTHER" id="PTHR14269:SF62">
    <property type="entry name" value="CDP-DIACYLGLYCEROL--GLYCEROL-3-PHOSPHATE 3-PHOSPHATIDYLTRANSFERASE 1, CHLOROPLASTIC"/>
    <property type="match status" value="1"/>
</dbReference>
<dbReference type="NCBIfam" id="TIGR00560">
    <property type="entry name" value="pgsA"/>
    <property type="match status" value="1"/>
</dbReference>
<keyword evidence="5" id="KW-0812">Transmembrane</keyword>
<dbReference type="PANTHER" id="PTHR14269">
    <property type="entry name" value="CDP-DIACYLGLYCEROL--GLYCEROL-3-PHOSPHATE 3-PHOSPHATIDYLTRANSFERASE-RELATED"/>
    <property type="match status" value="1"/>
</dbReference>
<evidence type="ECO:0000256" key="1">
    <source>
        <dbReference type="ARBA" id="ARBA00004141"/>
    </source>
</evidence>
<dbReference type="InterPro" id="IPR048254">
    <property type="entry name" value="CDP_ALCOHOL_P_TRANSF_CS"/>
</dbReference>
<evidence type="ECO:0000256" key="6">
    <source>
        <dbReference type="ARBA" id="ARBA00022989"/>
    </source>
</evidence>
<keyword evidence="13" id="KW-0732">Signal</keyword>
<keyword evidence="6" id="KW-1133">Transmembrane helix</keyword>
<evidence type="ECO:0000256" key="11">
    <source>
        <dbReference type="RuleBase" id="RU003750"/>
    </source>
</evidence>
<evidence type="ECO:0000256" key="4">
    <source>
        <dbReference type="ARBA" id="ARBA00022679"/>
    </source>
</evidence>
<evidence type="ECO:0000256" key="7">
    <source>
        <dbReference type="ARBA" id="ARBA00023098"/>
    </source>
</evidence>
<evidence type="ECO:0008006" key="15">
    <source>
        <dbReference type="Google" id="ProtNLM"/>
    </source>
</evidence>
<keyword evidence="3" id="KW-0444">Lipid biosynthesis</keyword>
<keyword evidence="7" id="KW-0443">Lipid metabolism</keyword>
<proteinExistence type="inferred from homology"/>
<evidence type="ECO:0000256" key="8">
    <source>
        <dbReference type="ARBA" id="ARBA00023136"/>
    </source>
</evidence>
<keyword evidence="8" id="KW-0472">Membrane</keyword>
<dbReference type="GO" id="GO:0016020">
    <property type="term" value="C:membrane"/>
    <property type="evidence" value="ECO:0007669"/>
    <property type="project" value="UniProtKB-SubCell"/>
</dbReference>
<reference evidence="14" key="1">
    <citation type="submission" date="2021-01" db="EMBL/GenBank/DDBJ databases">
        <authorList>
            <person name="Corre E."/>
            <person name="Pelletier E."/>
            <person name="Niang G."/>
            <person name="Scheremetjew M."/>
            <person name="Finn R."/>
            <person name="Kale V."/>
            <person name="Holt S."/>
            <person name="Cochrane G."/>
            <person name="Meng A."/>
            <person name="Brown T."/>
            <person name="Cohen L."/>
        </authorList>
    </citation>
    <scope>NUCLEOTIDE SEQUENCE</scope>
    <source>
        <strain evidence="14">CCMP1452</strain>
    </source>
</reference>
<dbReference type="Gene3D" id="1.20.120.1760">
    <property type="match status" value="1"/>
</dbReference>
<evidence type="ECO:0000256" key="2">
    <source>
        <dbReference type="ARBA" id="ARBA00010441"/>
    </source>
</evidence>
<dbReference type="InterPro" id="IPR000462">
    <property type="entry name" value="CDP-OH_P_trans"/>
</dbReference>
<evidence type="ECO:0000313" key="14">
    <source>
        <dbReference type="EMBL" id="CAD9656591.1"/>
    </source>
</evidence>
<comment type="similarity">
    <text evidence="2 11">Belongs to the CDP-alcohol phosphatidyltransferase class-I family.</text>
</comment>
<dbReference type="InterPro" id="IPR004570">
    <property type="entry name" value="Phosphatidylglycerol_P_synth"/>
</dbReference>
<feature type="chain" id="PRO_5031269946" description="CDP-diacylglycerol--glycerol-3-phosphate 3-phosphatidyltransferase" evidence="13">
    <location>
        <begin position="20"/>
        <end position="319"/>
    </location>
</feature>
<keyword evidence="9" id="KW-0594">Phospholipid biosynthesis</keyword>
<evidence type="ECO:0000256" key="3">
    <source>
        <dbReference type="ARBA" id="ARBA00022516"/>
    </source>
</evidence>
<dbReference type="InterPro" id="IPR050324">
    <property type="entry name" value="CDP-alcohol_PTase-I"/>
</dbReference>
<evidence type="ECO:0000256" key="9">
    <source>
        <dbReference type="ARBA" id="ARBA00023209"/>
    </source>
</evidence>
<comment type="subcellular location">
    <subcellularLocation>
        <location evidence="1">Membrane</location>
        <topology evidence="1">Multi-pass membrane protein</topology>
    </subcellularLocation>
</comment>
<gene>
    <name evidence="14" type="ORF">EANT1437_LOCUS390</name>
</gene>
<evidence type="ECO:0000256" key="10">
    <source>
        <dbReference type="ARBA" id="ARBA00023264"/>
    </source>
</evidence>
<sequence>MLFLFLWCICFGILLTSSASLVSPARQANNKCVLCPMVTRSTLSVKTATTLRGGASDFSSSSQPAEQEDGVTVGQSEVVPTEDNVKVEAPTIISPQPVNTGSDSRGKAFSKMGPGAKFPPGILRSMLPSFPWYVMPDYLTYMRCIAVPLLPVLFYYDSKPWHTSLLFGVASFTDWLDGFLARRWDISTNFGAFLDPVADKLAVSTGLILLAGNNNKIMTVCTAIILAREIAVSALREWMAQRGLRESVKVGWQGKCKTAFTMMALTVLLALPKEISSTAKVWPWIQIAGMGLLYTSTILTVTSGTVYFRAAAPILMERE</sequence>
<dbReference type="GO" id="GO:0046474">
    <property type="term" value="P:glycerophospholipid biosynthetic process"/>
    <property type="evidence" value="ECO:0007669"/>
    <property type="project" value="TreeGrafter"/>
</dbReference>
<keyword evidence="10" id="KW-1208">Phospholipid metabolism</keyword>
<evidence type="ECO:0000256" key="5">
    <source>
        <dbReference type="ARBA" id="ARBA00022692"/>
    </source>
</evidence>
<dbReference type="GO" id="GO:0008444">
    <property type="term" value="F:CDP-diacylglycerol-glycerol-3-phosphate 3-phosphatidyltransferase activity"/>
    <property type="evidence" value="ECO:0007669"/>
    <property type="project" value="InterPro"/>
</dbReference>
<evidence type="ECO:0000256" key="13">
    <source>
        <dbReference type="SAM" id="SignalP"/>
    </source>
</evidence>
<accession>A0A7S2VXV2</accession>
<feature type="region of interest" description="Disordered" evidence="12">
    <location>
        <begin position="53"/>
        <end position="77"/>
    </location>
</feature>
<feature type="signal peptide" evidence="13">
    <location>
        <begin position="1"/>
        <end position="19"/>
    </location>
</feature>
<protein>
    <recommendedName>
        <fullName evidence="15">CDP-diacylglycerol--glycerol-3-phosphate 3-phosphatidyltransferase</fullName>
    </recommendedName>
</protein>
<keyword evidence="4 11" id="KW-0808">Transferase</keyword>
<evidence type="ECO:0000256" key="12">
    <source>
        <dbReference type="SAM" id="MobiDB-lite"/>
    </source>
</evidence>
<dbReference type="PROSITE" id="PS00379">
    <property type="entry name" value="CDP_ALCOHOL_P_TRANSF"/>
    <property type="match status" value="1"/>
</dbReference>
<dbReference type="Pfam" id="PF01066">
    <property type="entry name" value="CDP-OH_P_transf"/>
    <property type="match status" value="1"/>
</dbReference>
<dbReference type="EMBL" id="HBHI01000913">
    <property type="protein sequence ID" value="CAD9656591.1"/>
    <property type="molecule type" value="Transcribed_RNA"/>
</dbReference>